<evidence type="ECO:0000313" key="5">
    <source>
        <dbReference type="EMBL" id="MDT0603067.1"/>
    </source>
</evidence>
<dbReference type="InterPro" id="IPR035965">
    <property type="entry name" value="PAS-like_dom_sf"/>
</dbReference>
<keyword evidence="6" id="KW-1185">Reference proteome</keyword>
<accession>A0ABU2ZYS3</accession>
<evidence type="ECO:0000256" key="3">
    <source>
        <dbReference type="ARBA" id="ARBA00023163"/>
    </source>
</evidence>
<dbReference type="SMART" id="SM00342">
    <property type="entry name" value="HTH_ARAC"/>
    <property type="match status" value="1"/>
</dbReference>
<dbReference type="PANTHER" id="PTHR43280:SF28">
    <property type="entry name" value="HTH-TYPE TRANSCRIPTIONAL ACTIVATOR RHAS"/>
    <property type="match status" value="1"/>
</dbReference>
<feature type="domain" description="HTH araC/xylS-type" evidence="4">
    <location>
        <begin position="143"/>
        <end position="241"/>
    </location>
</feature>
<dbReference type="PROSITE" id="PS00041">
    <property type="entry name" value="HTH_ARAC_FAMILY_1"/>
    <property type="match status" value="1"/>
</dbReference>
<dbReference type="Pfam" id="PF12833">
    <property type="entry name" value="HTH_18"/>
    <property type="match status" value="1"/>
</dbReference>
<keyword evidence="3" id="KW-0804">Transcription</keyword>
<evidence type="ECO:0000313" key="6">
    <source>
        <dbReference type="Proteomes" id="UP001266357"/>
    </source>
</evidence>
<dbReference type="Proteomes" id="UP001266357">
    <property type="component" value="Unassembled WGS sequence"/>
</dbReference>
<dbReference type="Pfam" id="PF08448">
    <property type="entry name" value="PAS_4"/>
    <property type="match status" value="1"/>
</dbReference>
<dbReference type="InterPro" id="IPR018062">
    <property type="entry name" value="HTH_AraC-typ_CS"/>
</dbReference>
<dbReference type="Gene3D" id="1.10.10.60">
    <property type="entry name" value="Homeodomain-like"/>
    <property type="match status" value="1"/>
</dbReference>
<name>A0ABU2ZYS3_9GAMM</name>
<evidence type="ECO:0000256" key="1">
    <source>
        <dbReference type="ARBA" id="ARBA00023015"/>
    </source>
</evidence>
<dbReference type="SUPFAM" id="SSF46689">
    <property type="entry name" value="Homeodomain-like"/>
    <property type="match status" value="2"/>
</dbReference>
<proteinExistence type="predicted"/>
<protein>
    <submittedName>
        <fullName evidence="5">AraC family transcriptional regulator</fullName>
    </submittedName>
</protein>
<keyword evidence="1" id="KW-0805">Transcription regulation</keyword>
<dbReference type="Gene3D" id="3.30.450.20">
    <property type="entry name" value="PAS domain"/>
    <property type="match status" value="1"/>
</dbReference>
<dbReference type="InterPro" id="IPR013656">
    <property type="entry name" value="PAS_4"/>
</dbReference>
<keyword evidence="2" id="KW-0238">DNA-binding</keyword>
<reference evidence="5 6" key="1">
    <citation type="submission" date="2023-09" db="EMBL/GenBank/DDBJ databases">
        <authorList>
            <person name="Rey-Velasco X."/>
        </authorList>
    </citation>
    <scope>NUCLEOTIDE SEQUENCE [LARGE SCALE GENOMIC DNA]</scope>
    <source>
        <strain evidence="5 6">W431</strain>
    </source>
</reference>
<dbReference type="PANTHER" id="PTHR43280">
    <property type="entry name" value="ARAC-FAMILY TRANSCRIPTIONAL REGULATOR"/>
    <property type="match status" value="1"/>
</dbReference>
<dbReference type="PRINTS" id="PR00032">
    <property type="entry name" value="HTHARAC"/>
</dbReference>
<comment type="caution">
    <text evidence="5">The sequence shown here is derived from an EMBL/GenBank/DDBJ whole genome shotgun (WGS) entry which is preliminary data.</text>
</comment>
<organism evidence="5 6">
    <name type="scientific">Thalassotalea castellviae</name>
    <dbReference type="NCBI Taxonomy" id="3075612"/>
    <lineage>
        <taxon>Bacteria</taxon>
        <taxon>Pseudomonadati</taxon>
        <taxon>Pseudomonadota</taxon>
        <taxon>Gammaproteobacteria</taxon>
        <taxon>Alteromonadales</taxon>
        <taxon>Colwelliaceae</taxon>
        <taxon>Thalassotalea</taxon>
    </lineage>
</organism>
<dbReference type="EMBL" id="JAVRIF010000002">
    <property type="protein sequence ID" value="MDT0603067.1"/>
    <property type="molecule type" value="Genomic_DNA"/>
</dbReference>
<dbReference type="SUPFAM" id="SSF55785">
    <property type="entry name" value="PYP-like sensor domain (PAS domain)"/>
    <property type="match status" value="1"/>
</dbReference>
<evidence type="ECO:0000256" key="2">
    <source>
        <dbReference type="ARBA" id="ARBA00023125"/>
    </source>
</evidence>
<dbReference type="PROSITE" id="PS01124">
    <property type="entry name" value="HTH_ARAC_FAMILY_2"/>
    <property type="match status" value="1"/>
</dbReference>
<dbReference type="InterPro" id="IPR009057">
    <property type="entry name" value="Homeodomain-like_sf"/>
</dbReference>
<gene>
    <name evidence="5" type="ORF">RM573_05625</name>
</gene>
<dbReference type="RefSeq" id="WP_311578495.1">
    <property type="nucleotide sequence ID" value="NZ_JAVRIF010000002.1"/>
</dbReference>
<evidence type="ECO:0000259" key="4">
    <source>
        <dbReference type="PROSITE" id="PS01124"/>
    </source>
</evidence>
<dbReference type="InterPro" id="IPR018060">
    <property type="entry name" value="HTH_AraC"/>
</dbReference>
<dbReference type="InterPro" id="IPR020449">
    <property type="entry name" value="Tscrpt_reg_AraC-type_HTH"/>
</dbReference>
<sequence>MTEHNVSRFIAQMGGEQLITMFDLLPGVLFWIKDKNHNFIHANQAFIDHKGVKGLPKIVGKTDFDFSPPHLAKQFIRDDNKILAGQSVTERLEMNMTETGDAAWYATSKRPITNRQGEIIGSYGITRHLQKQTIALSGVDAVKVPVDYIRCHYQQHFTINELAEVAHLSVSALERRFKKYLAKTPKQFINEVRLENARRLLVETNTPISQVGDETGFTDHSYFSKQFKLFFGELPSDFRKNSRK</sequence>